<comment type="similarity">
    <text evidence="1">Belongs to the glycosyl hydrolase 9 (cellulase E) family.</text>
</comment>
<evidence type="ECO:0000256" key="6">
    <source>
        <dbReference type="SAM" id="MobiDB-lite"/>
    </source>
</evidence>
<feature type="region of interest" description="Disordered" evidence="6">
    <location>
        <begin position="644"/>
        <end position="680"/>
    </location>
</feature>
<keyword evidence="2" id="KW-0378">Hydrolase</keyword>
<name>A0A202EDK5_9EURY</name>
<dbReference type="SUPFAM" id="SSF81296">
    <property type="entry name" value="E set domains"/>
    <property type="match status" value="1"/>
</dbReference>
<keyword evidence="10" id="KW-1185">Reference proteome</keyword>
<evidence type="ECO:0000256" key="1">
    <source>
        <dbReference type="ARBA" id="ARBA00007072"/>
    </source>
</evidence>
<dbReference type="GO" id="GO:0008810">
    <property type="term" value="F:cellulase activity"/>
    <property type="evidence" value="ECO:0007669"/>
    <property type="project" value="InterPro"/>
</dbReference>
<organism evidence="9 10">
    <name type="scientific">Natronolimnobius baerhuensis</name>
    <dbReference type="NCBI Taxonomy" id="253108"/>
    <lineage>
        <taxon>Archaea</taxon>
        <taxon>Methanobacteriati</taxon>
        <taxon>Methanobacteriota</taxon>
        <taxon>Stenosarchaea group</taxon>
        <taxon>Halobacteria</taxon>
        <taxon>Halobacteriales</taxon>
        <taxon>Natrialbaceae</taxon>
        <taxon>Natronolimnobius</taxon>
    </lineage>
</organism>
<dbReference type="Pfam" id="PF00759">
    <property type="entry name" value="Glyco_hydro_9"/>
    <property type="match status" value="1"/>
</dbReference>
<comment type="caution">
    <text evidence="9">The sequence shown here is derived from an EMBL/GenBank/DDBJ whole genome shotgun (WGS) entry which is preliminary data.</text>
</comment>
<accession>A0A202EDK5</accession>
<dbReference type="InterPro" id="IPR013783">
    <property type="entry name" value="Ig-like_fold"/>
</dbReference>
<evidence type="ECO:0000313" key="9">
    <source>
        <dbReference type="EMBL" id="OVE86287.1"/>
    </source>
</evidence>
<evidence type="ECO:0000256" key="5">
    <source>
        <dbReference type="ARBA" id="ARBA00023326"/>
    </source>
</evidence>
<gene>
    <name evidence="9" type="ORF">B2G88_05765</name>
</gene>
<feature type="domain" description="Glycoside hydrolase family 9" evidence="7">
    <location>
        <begin position="141"/>
        <end position="634"/>
    </location>
</feature>
<dbReference type="InterPro" id="IPR008928">
    <property type="entry name" value="6-hairpin_glycosidase_sf"/>
</dbReference>
<dbReference type="InterPro" id="IPR012341">
    <property type="entry name" value="6hp_glycosidase-like_sf"/>
</dbReference>
<dbReference type="AlphaFoldDB" id="A0A202EDK5"/>
<dbReference type="PANTHER" id="PTHR22298">
    <property type="entry name" value="ENDO-1,4-BETA-GLUCANASE"/>
    <property type="match status" value="1"/>
</dbReference>
<dbReference type="Gene3D" id="1.50.10.10">
    <property type="match status" value="1"/>
</dbReference>
<keyword evidence="3" id="KW-0119">Carbohydrate metabolism</keyword>
<proteinExistence type="inferred from homology"/>
<keyword evidence="4" id="KW-0326">Glycosidase</keyword>
<sequence length="725" mass="79472">MGGLATASLLGGAMTGTGMAAHDDEYRGVRVNQVGYPLEGLKRAIITSQAMDVDGVSTFSLVDADSGEAVYEGDLMDETLGEGPDAASPWDGDDAVTDEFGTDHDLKYANFTEFDEPGEYRVVVGDEESYSFEIDDASELYAPVLRDVGRLYTLKRSSTRIEDPYTGLEMGPGHEQDEEAIIAEPLGDWLEDYEAGDTISITNGWYDAGDYGKYVNPTGVTVAQLMLAYERNPESFHAGQFHIDHLVDDPELGDMPDVLVECKEGLRFLTQMQRPNGSLFYKLAGNESFPGMDVAPEDDDMDRYVFGTSSAGTAHACAAFAMAARVYEDHDPDFAQSMLEHAEDAWAWLEANPDLVWEESANQDEGSGAYGRDGFDEPDRFWAAAELLRTTGDDSYDQWIQNTDLGFDSFEGEVDDLPSDEEAPIDWNNPVGLGHYAYFWADGDLAGTSHEDTETAAAGLNGAYWATQRYLDDPAANEFDAWTTGVYGLYWGWTKSGLSRALQGIWAVEMHEEIGNEWIADQPEADVITEPLHHVLGRSPTGYSFVTGHGERSTQNPHDRIVQSQEMDEPIPGMLVGGPHLGDGVEDDETLEHLGVDSPGAFDQGPLLAYADIHDSYATNEWAINYTAPLFMLLAEVVGTIDETPEPDPVETGDSIQVGEYNTEDTTSDGLHNDFTGDGETTHDDVTAFFENLEDENIQNNPEAFDFAGDGEVGFADIVEMLNRI</sequence>
<feature type="domain" description="Cellulase Ig-like" evidence="8">
    <location>
        <begin position="27"/>
        <end position="129"/>
    </location>
</feature>
<dbReference type="GO" id="GO:0000272">
    <property type="term" value="P:polysaccharide catabolic process"/>
    <property type="evidence" value="ECO:0007669"/>
    <property type="project" value="UniProtKB-KW"/>
</dbReference>
<dbReference type="CDD" id="cd02850">
    <property type="entry name" value="E_set_Cellulase_N"/>
    <property type="match status" value="1"/>
</dbReference>
<dbReference type="InterPro" id="IPR001701">
    <property type="entry name" value="Glyco_hydro_9"/>
</dbReference>
<evidence type="ECO:0000259" key="7">
    <source>
        <dbReference type="Pfam" id="PF00759"/>
    </source>
</evidence>
<evidence type="ECO:0000313" key="10">
    <source>
        <dbReference type="Proteomes" id="UP000196084"/>
    </source>
</evidence>
<protein>
    <submittedName>
        <fullName evidence="9">Uncharacterized protein</fullName>
    </submittedName>
</protein>
<dbReference type="EMBL" id="MWPH01000001">
    <property type="protein sequence ID" value="OVE86287.1"/>
    <property type="molecule type" value="Genomic_DNA"/>
</dbReference>
<evidence type="ECO:0000256" key="2">
    <source>
        <dbReference type="ARBA" id="ARBA00022801"/>
    </source>
</evidence>
<dbReference type="Proteomes" id="UP000196084">
    <property type="component" value="Unassembled WGS sequence"/>
</dbReference>
<keyword evidence="5" id="KW-0624">Polysaccharide degradation</keyword>
<reference evidence="9 10" key="1">
    <citation type="submission" date="2017-02" db="EMBL/GenBank/DDBJ databases">
        <title>Natronthermophilus aegyptiacus gen. nov.,sp. nov., an aerobic, extremely halophilic alkalithermophilic archaeon isolated from the athalassohaline Wadi An Natrun, Egypt.</title>
        <authorList>
            <person name="Zhao B."/>
        </authorList>
    </citation>
    <scope>NUCLEOTIDE SEQUENCE [LARGE SCALE GENOMIC DNA]</scope>
    <source>
        <strain evidence="9 10">CGMCC 1.3597</strain>
    </source>
</reference>
<dbReference type="InterPro" id="IPR004197">
    <property type="entry name" value="Cellulase_Ig-like"/>
</dbReference>
<dbReference type="Pfam" id="PF02927">
    <property type="entry name" value="CelD_N"/>
    <property type="match status" value="1"/>
</dbReference>
<evidence type="ECO:0000259" key="8">
    <source>
        <dbReference type="Pfam" id="PF02927"/>
    </source>
</evidence>
<evidence type="ECO:0000256" key="3">
    <source>
        <dbReference type="ARBA" id="ARBA00023277"/>
    </source>
</evidence>
<evidence type="ECO:0000256" key="4">
    <source>
        <dbReference type="ARBA" id="ARBA00023295"/>
    </source>
</evidence>
<dbReference type="InterPro" id="IPR014756">
    <property type="entry name" value="Ig_E-set"/>
</dbReference>
<dbReference type="SUPFAM" id="SSF48208">
    <property type="entry name" value="Six-hairpin glycosidases"/>
    <property type="match status" value="1"/>
</dbReference>
<dbReference type="Gene3D" id="2.60.40.10">
    <property type="entry name" value="Immunoglobulins"/>
    <property type="match status" value="1"/>
</dbReference>